<dbReference type="EMBL" id="JABAIL010000003">
    <property type="protein sequence ID" value="NLR91529.1"/>
    <property type="molecule type" value="Genomic_DNA"/>
</dbReference>
<keyword evidence="16" id="KW-1185">Reference proteome</keyword>
<name>A0A7X8SJS6_9BACT</name>
<feature type="signal peptide" evidence="12">
    <location>
        <begin position="1"/>
        <end position="27"/>
    </location>
</feature>
<evidence type="ECO:0000313" key="16">
    <source>
        <dbReference type="Proteomes" id="UP000585050"/>
    </source>
</evidence>
<dbReference type="InterPro" id="IPR037066">
    <property type="entry name" value="Plug_dom_sf"/>
</dbReference>
<keyword evidence="9 10" id="KW-0998">Cell outer membrane</keyword>
<keyword evidence="7 10" id="KW-0472">Membrane</keyword>
<dbReference type="Pfam" id="PF00593">
    <property type="entry name" value="TonB_dep_Rec_b-barrel"/>
    <property type="match status" value="1"/>
</dbReference>
<feature type="domain" description="TonB-dependent receptor plug" evidence="14">
    <location>
        <begin position="123"/>
        <end position="249"/>
    </location>
</feature>
<evidence type="ECO:0000259" key="14">
    <source>
        <dbReference type="Pfam" id="PF07715"/>
    </source>
</evidence>
<dbReference type="SUPFAM" id="SSF49464">
    <property type="entry name" value="Carboxypeptidase regulatory domain-like"/>
    <property type="match status" value="1"/>
</dbReference>
<dbReference type="InterPro" id="IPR023997">
    <property type="entry name" value="TonB-dep_OMP_SusC/RagA_CS"/>
</dbReference>
<dbReference type="Proteomes" id="UP000585050">
    <property type="component" value="Unassembled WGS sequence"/>
</dbReference>
<organism evidence="15 16">
    <name type="scientific">Flammeovirga agarivorans</name>
    <dbReference type="NCBI Taxonomy" id="2726742"/>
    <lineage>
        <taxon>Bacteria</taxon>
        <taxon>Pseudomonadati</taxon>
        <taxon>Bacteroidota</taxon>
        <taxon>Cytophagia</taxon>
        <taxon>Cytophagales</taxon>
        <taxon>Flammeovirgaceae</taxon>
        <taxon>Flammeovirga</taxon>
    </lineage>
</organism>
<keyword evidence="4 10" id="KW-0812">Transmembrane</keyword>
<evidence type="ECO:0000256" key="1">
    <source>
        <dbReference type="ARBA" id="ARBA00004571"/>
    </source>
</evidence>
<evidence type="ECO:0000256" key="10">
    <source>
        <dbReference type="PROSITE-ProRule" id="PRU01360"/>
    </source>
</evidence>
<accession>A0A7X8SJS6</accession>
<dbReference type="RefSeq" id="WP_168882248.1">
    <property type="nucleotide sequence ID" value="NZ_JABAIL010000003.1"/>
</dbReference>
<dbReference type="InterPro" id="IPR012910">
    <property type="entry name" value="Plug_dom"/>
</dbReference>
<evidence type="ECO:0000256" key="3">
    <source>
        <dbReference type="ARBA" id="ARBA00022452"/>
    </source>
</evidence>
<dbReference type="GO" id="GO:0044718">
    <property type="term" value="P:siderophore transmembrane transport"/>
    <property type="evidence" value="ECO:0007669"/>
    <property type="project" value="TreeGrafter"/>
</dbReference>
<dbReference type="NCBIfam" id="TIGR04057">
    <property type="entry name" value="SusC_RagA_signa"/>
    <property type="match status" value="1"/>
</dbReference>
<comment type="caution">
    <text evidence="15">The sequence shown here is derived from an EMBL/GenBank/DDBJ whole genome shotgun (WGS) entry which is preliminary data.</text>
</comment>
<dbReference type="GO" id="GO:0009279">
    <property type="term" value="C:cell outer membrane"/>
    <property type="evidence" value="ECO:0007669"/>
    <property type="project" value="UniProtKB-SubCell"/>
</dbReference>
<keyword evidence="6 11" id="KW-0798">TonB box</keyword>
<proteinExistence type="inferred from homology"/>
<dbReference type="InterPro" id="IPR000531">
    <property type="entry name" value="Beta-barrel_TonB"/>
</dbReference>
<dbReference type="InterPro" id="IPR039426">
    <property type="entry name" value="TonB-dep_rcpt-like"/>
</dbReference>
<keyword evidence="3 10" id="KW-1134">Transmembrane beta strand</keyword>
<comment type="similarity">
    <text evidence="10 11">Belongs to the TonB-dependent receptor family.</text>
</comment>
<dbReference type="PANTHER" id="PTHR30069">
    <property type="entry name" value="TONB-DEPENDENT OUTER MEMBRANE RECEPTOR"/>
    <property type="match status" value="1"/>
</dbReference>
<evidence type="ECO:0000259" key="13">
    <source>
        <dbReference type="Pfam" id="PF00593"/>
    </source>
</evidence>
<comment type="subcellular location">
    <subcellularLocation>
        <location evidence="1 10">Cell outer membrane</location>
        <topology evidence="1 10">Multi-pass membrane protein</topology>
    </subcellularLocation>
</comment>
<dbReference type="PROSITE" id="PS52016">
    <property type="entry name" value="TONB_DEPENDENT_REC_3"/>
    <property type="match status" value="1"/>
</dbReference>
<dbReference type="AlphaFoldDB" id="A0A7X8SJS6"/>
<keyword evidence="5 12" id="KW-0732">Signal</keyword>
<dbReference type="Gene3D" id="2.60.40.1120">
    <property type="entry name" value="Carboxypeptidase-like, regulatory domain"/>
    <property type="match status" value="1"/>
</dbReference>
<dbReference type="Gene3D" id="2.170.130.10">
    <property type="entry name" value="TonB-dependent receptor, plug domain"/>
    <property type="match status" value="1"/>
</dbReference>
<keyword evidence="8" id="KW-0675">Receptor</keyword>
<dbReference type="InterPro" id="IPR023996">
    <property type="entry name" value="TonB-dep_OMP_SusC/RagA"/>
</dbReference>
<feature type="domain" description="TonB-dependent receptor-like beta-barrel" evidence="13">
    <location>
        <begin position="436"/>
        <end position="890"/>
    </location>
</feature>
<dbReference type="PANTHER" id="PTHR30069:SF29">
    <property type="entry name" value="HEMOGLOBIN AND HEMOGLOBIN-HAPTOGLOBIN-BINDING PROTEIN 1-RELATED"/>
    <property type="match status" value="1"/>
</dbReference>
<protein>
    <submittedName>
        <fullName evidence="15">SusC/RagA family TonB-linked outer membrane protein</fullName>
    </submittedName>
</protein>
<evidence type="ECO:0000256" key="9">
    <source>
        <dbReference type="ARBA" id="ARBA00023237"/>
    </source>
</evidence>
<gene>
    <name evidence="15" type="ORF">HGP29_09950</name>
</gene>
<dbReference type="InterPro" id="IPR036942">
    <property type="entry name" value="Beta-barrel_TonB_sf"/>
</dbReference>
<sequence>MKVSNFLRFILSAFFCTMLLGFAPVFGQTRVITGTVHDEMNEALPGVNILIKGTSSGSITDFDGKFSIEVGNGQNELVVSYIGYITKTIAIGTQSNVSIKMELDAEQLDEVVVTALGIERSERSLGYAVSAVTAEDMGDAGVASGNMMNSLSGKIAGVQIAPVSGAGSSSRVVIRGTANLNGNNQPLYIVDGVPIANNTFKDAGDSPDTGDVNTGDGLSSINPDDIESISVLKGGSATALYGSRAINGVILITTKSGKGKGAKSGVDFNTGVTLDVVGITPKDQTTYGQGVDHALAGNPKATNGMWGPKITGQRTDAYYDGKERTLQAYDNYNNFFKTGITSNTSVSAYTSNENSSLRFSYSNMDNQGMVDNSTYKRNTFNIRGTTSISKRLHIDGRLTYVNQKAHNRMEMGNSVNNYMGMLLGIPTTVDQNWLKDYTYPEGHPRAGQPHGYNDKETNPYWNMNRVVNEDVLNRVIGMASVTYDITDDLKILGRAGTDYNAMRQDVLQPLYTPWFEQGRAYQRTNLDFESNADFLLSYHKQVGNFDISANAGGAYMHQLRQMTDVGSSRFSSEDFQNPAAGSDMFQNFSTYDKSIASLYATASVGYKGFLFLDASIRNDWSSTLPEDNNSYFYPSVSGTWVFSDMDWDTPDWLSFGKLRASWAQVGSDTDPYSLALQYELDNWDHNGMNIGGIRGNRIPNKALLPSIQTSYEFGIDIRFLNDRFGLDVARYSAIANNQILPVDISRTSGYESAIINAGEILNEGWEMSLNYQPIMNKAFNWSIDFNAAYNYNEVISLTEGVDYYSIGGVGGVNIQAIPGRPYGEIVAKQALRDDNGNFVVDSEGRIQVEDEPSTIGNGVQPWMAGIRNTFSYKNFTLSVLIDGKFGGDIYSSTEASMYASGKHEGTVGPRNEFIDGGFWNPGNLVTAHNDADGNVSYEPFTQSVDPQQYFDRYAGIPEFHLYDASFIKLREVSVSYMFPKTVLANTPIKNIGLTASAFNVGYLWRNTDNIDPEASFTSRNVQGIEYSNLAIPRTFTFKLNANF</sequence>
<dbReference type="Pfam" id="PF13715">
    <property type="entry name" value="CarbopepD_reg_2"/>
    <property type="match status" value="1"/>
</dbReference>
<dbReference type="InterPro" id="IPR008969">
    <property type="entry name" value="CarboxyPept-like_regulatory"/>
</dbReference>
<evidence type="ECO:0000256" key="2">
    <source>
        <dbReference type="ARBA" id="ARBA00022448"/>
    </source>
</evidence>
<evidence type="ECO:0000313" key="15">
    <source>
        <dbReference type="EMBL" id="NLR91529.1"/>
    </source>
</evidence>
<evidence type="ECO:0000256" key="12">
    <source>
        <dbReference type="SAM" id="SignalP"/>
    </source>
</evidence>
<dbReference type="Pfam" id="PF07715">
    <property type="entry name" value="Plug"/>
    <property type="match status" value="1"/>
</dbReference>
<evidence type="ECO:0000256" key="5">
    <source>
        <dbReference type="ARBA" id="ARBA00022729"/>
    </source>
</evidence>
<dbReference type="NCBIfam" id="TIGR04056">
    <property type="entry name" value="OMP_RagA_SusC"/>
    <property type="match status" value="1"/>
</dbReference>
<evidence type="ECO:0000256" key="8">
    <source>
        <dbReference type="ARBA" id="ARBA00023170"/>
    </source>
</evidence>
<evidence type="ECO:0000256" key="4">
    <source>
        <dbReference type="ARBA" id="ARBA00022692"/>
    </source>
</evidence>
<evidence type="ECO:0000256" key="11">
    <source>
        <dbReference type="RuleBase" id="RU003357"/>
    </source>
</evidence>
<dbReference type="GO" id="GO:0015344">
    <property type="term" value="F:siderophore uptake transmembrane transporter activity"/>
    <property type="evidence" value="ECO:0007669"/>
    <property type="project" value="TreeGrafter"/>
</dbReference>
<dbReference type="Gene3D" id="2.40.170.20">
    <property type="entry name" value="TonB-dependent receptor, beta-barrel domain"/>
    <property type="match status" value="1"/>
</dbReference>
<reference evidence="15 16" key="1">
    <citation type="submission" date="2020-04" db="EMBL/GenBank/DDBJ databases">
        <title>Flammeovirga sp. SR4, a novel species isolated from seawater.</title>
        <authorList>
            <person name="Wang X."/>
        </authorList>
    </citation>
    <scope>NUCLEOTIDE SEQUENCE [LARGE SCALE GENOMIC DNA]</scope>
    <source>
        <strain evidence="15 16">SR4</strain>
    </source>
</reference>
<keyword evidence="2 10" id="KW-0813">Transport</keyword>
<feature type="chain" id="PRO_5031230786" evidence="12">
    <location>
        <begin position="28"/>
        <end position="1043"/>
    </location>
</feature>
<evidence type="ECO:0000256" key="6">
    <source>
        <dbReference type="ARBA" id="ARBA00023077"/>
    </source>
</evidence>
<dbReference type="SUPFAM" id="SSF56935">
    <property type="entry name" value="Porins"/>
    <property type="match status" value="1"/>
</dbReference>
<evidence type="ECO:0000256" key="7">
    <source>
        <dbReference type="ARBA" id="ARBA00023136"/>
    </source>
</evidence>